<proteinExistence type="predicted"/>
<sequence>MTGFKQSLGPRLGCRVDALTMFGLNKMPS</sequence>
<evidence type="ECO:0000313" key="2">
    <source>
        <dbReference type="Proteomes" id="UP000607653"/>
    </source>
</evidence>
<comment type="caution">
    <text evidence="1">The sequence shown here is derived from an EMBL/GenBank/DDBJ whole genome shotgun (WGS) entry which is preliminary data.</text>
</comment>
<dbReference type="EMBL" id="DUZY01000008">
    <property type="protein sequence ID" value="DAD46751.1"/>
    <property type="molecule type" value="Genomic_DNA"/>
</dbReference>
<dbReference type="Proteomes" id="UP000607653">
    <property type="component" value="Unassembled WGS sequence"/>
</dbReference>
<protein>
    <submittedName>
        <fullName evidence="1">Uncharacterized protein</fullName>
    </submittedName>
</protein>
<dbReference type="AlphaFoldDB" id="A0A822ZT72"/>
<gene>
    <name evidence="1" type="ORF">HUJ06_016688</name>
</gene>
<name>A0A822ZT72_NELNU</name>
<organism evidence="1 2">
    <name type="scientific">Nelumbo nucifera</name>
    <name type="common">Sacred lotus</name>
    <dbReference type="NCBI Taxonomy" id="4432"/>
    <lineage>
        <taxon>Eukaryota</taxon>
        <taxon>Viridiplantae</taxon>
        <taxon>Streptophyta</taxon>
        <taxon>Embryophyta</taxon>
        <taxon>Tracheophyta</taxon>
        <taxon>Spermatophyta</taxon>
        <taxon>Magnoliopsida</taxon>
        <taxon>Proteales</taxon>
        <taxon>Nelumbonaceae</taxon>
        <taxon>Nelumbo</taxon>
    </lineage>
</organism>
<accession>A0A822ZT72</accession>
<keyword evidence="2" id="KW-1185">Reference proteome</keyword>
<evidence type="ECO:0000313" key="1">
    <source>
        <dbReference type="EMBL" id="DAD46751.1"/>
    </source>
</evidence>
<reference evidence="1 2" key="1">
    <citation type="journal article" date="2020" name="Mol. Biol. Evol.">
        <title>Distinct Expression and Methylation Patterns for Genes with Different Fates following a Single Whole-Genome Duplication in Flowering Plants.</title>
        <authorList>
            <person name="Shi T."/>
            <person name="Rahmani R.S."/>
            <person name="Gugger P.F."/>
            <person name="Wang M."/>
            <person name="Li H."/>
            <person name="Zhang Y."/>
            <person name="Li Z."/>
            <person name="Wang Q."/>
            <person name="Van de Peer Y."/>
            <person name="Marchal K."/>
            <person name="Chen J."/>
        </authorList>
    </citation>
    <scope>NUCLEOTIDE SEQUENCE [LARGE SCALE GENOMIC DNA]</scope>
    <source>
        <tissue evidence="1">Leaf</tissue>
    </source>
</reference>